<keyword evidence="5" id="KW-1185">Reference proteome</keyword>
<dbReference type="EMBL" id="KZ819326">
    <property type="protein sequence ID" value="PWN20891.1"/>
    <property type="molecule type" value="Genomic_DNA"/>
</dbReference>
<dbReference type="STRING" id="1684307.A0A316U8V3"/>
<dbReference type="Pfam" id="PF13561">
    <property type="entry name" value="adh_short_C2"/>
    <property type="match status" value="1"/>
</dbReference>
<dbReference type="PROSITE" id="PS00061">
    <property type="entry name" value="ADH_SHORT"/>
    <property type="match status" value="1"/>
</dbReference>
<dbReference type="FunFam" id="3.40.50.720:FF:000084">
    <property type="entry name" value="Short-chain dehydrogenase reductase"/>
    <property type="match status" value="1"/>
</dbReference>
<dbReference type="InterPro" id="IPR020904">
    <property type="entry name" value="Sc_DH/Rdtase_CS"/>
</dbReference>
<dbReference type="SUPFAM" id="SSF51735">
    <property type="entry name" value="NAD(P)-binding Rossmann-fold domains"/>
    <property type="match status" value="1"/>
</dbReference>
<dbReference type="GO" id="GO:0016491">
    <property type="term" value="F:oxidoreductase activity"/>
    <property type="evidence" value="ECO:0007669"/>
    <property type="project" value="UniProtKB-KW"/>
</dbReference>
<keyword evidence="2" id="KW-0521">NADP</keyword>
<evidence type="ECO:0000256" key="3">
    <source>
        <dbReference type="ARBA" id="ARBA00023002"/>
    </source>
</evidence>
<evidence type="ECO:0000256" key="2">
    <source>
        <dbReference type="ARBA" id="ARBA00022857"/>
    </source>
</evidence>
<evidence type="ECO:0000256" key="1">
    <source>
        <dbReference type="ARBA" id="ARBA00006484"/>
    </source>
</evidence>
<dbReference type="PRINTS" id="PR00080">
    <property type="entry name" value="SDRFAMILY"/>
</dbReference>
<evidence type="ECO:0000313" key="5">
    <source>
        <dbReference type="Proteomes" id="UP000245942"/>
    </source>
</evidence>
<accession>A0A316U8V3</accession>
<dbReference type="PRINTS" id="PR00081">
    <property type="entry name" value="GDHRDH"/>
</dbReference>
<dbReference type="InterPro" id="IPR002347">
    <property type="entry name" value="SDR_fam"/>
</dbReference>
<protein>
    <submittedName>
        <fullName evidence="4">Short-chain dehydrogenase/reductase SDR</fullName>
    </submittedName>
</protein>
<organism evidence="4 5">
    <name type="scientific">Pseudomicrostroma glucosiphilum</name>
    <dbReference type="NCBI Taxonomy" id="1684307"/>
    <lineage>
        <taxon>Eukaryota</taxon>
        <taxon>Fungi</taxon>
        <taxon>Dikarya</taxon>
        <taxon>Basidiomycota</taxon>
        <taxon>Ustilaginomycotina</taxon>
        <taxon>Exobasidiomycetes</taxon>
        <taxon>Microstromatales</taxon>
        <taxon>Microstromatales incertae sedis</taxon>
        <taxon>Pseudomicrostroma</taxon>
    </lineage>
</organism>
<dbReference type="PANTHER" id="PTHR24321">
    <property type="entry name" value="DEHYDROGENASES, SHORT CHAIN"/>
    <property type="match status" value="1"/>
</dbReference>
<dbReference type="PANTHER" id="PTHR24321:SF8">
    <property type="entry name" value="ESTRADIOL 17-BETA-DEHYDROGENASE 8-RELATED"/>
    <property type="match status" value="1"/>
</dbReference>
<dbReference type="RefSeq" id="XP_025348051.1">
    <property type="nucleotide sequence ID" value="XM_025492347.1"/>
</dbReference>
<sequence length="268" mass="27720">MTASTSSPPPRVVFITGGASGIGAQCARLFASEGYHVVIADINAALGEALAKEINGAGSTQAVFASCNVTSLQSLEEAVALGVSSFGRLDVAINCAGITGGKLQRIVDLPESEFDKVHSIDTRGMFLSLKAELKVMLTQSPTSSSPRASRGIIINVASRAGLEGVPTFGAYCTAKHGSVGLTKVAALEHAEDRIRINAIAPGLIRTPGHTSDPTHRDLDARLAAAVPMKRWADPEECADAILFLASDASSFMTGAVLEVDGGMAAKSR</sequence>
<gene>
    <name evidence="4" type="ORF">BCV69DRAFT_282404</name>
</gene>
<dbReference type="InterPro" id="IPR036291">
    <property type="entry name" value="NAD(P)-bd_dom_sf"/>
</dbReference>
<keyword evidence="3" id="KW-0560">Oxidoreductase</keyword>
<comment type="similarity">
    <text evidence="1">Belongs to the short-chain dehydrogenases/reductases (SDR) family.</text>
</comment>
<name>A0A316U8V3_9BASI</name>
<dbReference type="Proteomes" id="UP000245942">
    <property type="component" value="Unassembled WGS sequence"/>
</dbReference>
<dbReference type="CDD" id="cd05233">
    <property type="entry name" value="SDR_c"/>
    <property type="match status" value="1"/>
</dbReference>
<evidence type="ECO:0000313" key="4">
    <source>
        <dbReference type="EMBL" id="PWN20891.1"/>
    </source>
</evidence>
<dbReference type="OrthoDB" id="498125at2759"/>
<dbReference type="GeneID" id="37014081"/>
<reference evidence="4 5" key="1">
    <citation type="journal article" date="2018" name="Mol. Biol. Evol.">
        <title>Broad Genomic Sampling Reveals a Smut Pathogenic Ancestry of the Fungal Clade Ustilaginomycotina.</title>
        <authorList>
            <person name="Kijpornyongpan T."/>
            <person name="Mondo S.J."/>
            <person name="Barry K."/>
            <person name="Sandor L."/>
            <person name="Lee J."/>
            <person name="Lipzen A."/>
            <person name="Pangilinan J."/>
            <person name="LaButti K."/>
            <person name="Hainaut M."/>
            <person name="Henrissat B."/>
            <person name="Grigoriev I.V."/>
            <person name="Spatafora J.W."/>
            <person name="Aime M.C."/>
        </authorList>
    </citation>
    <scope>NUCLEOTIDE SEQUENCE [LARGE SCALE GENOMIC DNA]</scope>
    <source>
        <strain evidence="4 5">MCA 4718</strain>
    </source>
</reference>
<proteinExistence type="inferred from homology"/>
<dbReference type="Gene3D" id="3.40.50.720">
    <property type="entry name" value="NAD(P)-binding Rossmann-like Domain"/>
    <property type="match status" value="1"/>
</dbReference>
<dbReference type="AlphaFoldDB" id="A0A316U8V3"/>